<evidence type="ECO:0000313" key="2">
    <source>
        <dbReference type="RefSeq" id="XP_028147713.1"/>
    </source>
</evidence>
<evidence type="ECO:0000256" key="1">
    <source>
        <dbReference type="SAM" id="MobiDB-lite"/>
    </source>
</evidence>
<proteinExistence type="predicted"/>
<dbReference type="RefSeq" id="XP_028147713.1">
    <property type="nucleotide sequence ID" value="XM_028291912.1"/>
</dbReference>
<feature type="compositionally biased region" description="Acidic residues" evidence="1">
    <location>
        <begin position="108"/>
        <end position="140"/>
    </location>
</feature>
<gene>
    <name evidence="2" type="primary">LOC114341132</name>
</gene>
<feature type="region of interest" description="Disordered" evidence="1">
    <location>
        <begin position="97"/>
        <end position="140"/>
    </location>
</feature>
<name>A0A6P7GR44_DIAVI</name>
<protein>
    <submittedName>
        <fullName evidence="2">Uncharacterized protein LOC114341132</fullName>
    </submittedName>
</protein>
<reference evidence="2" key="1">
    <citation type="submission" date="2025-08" db="UniProtKB">
        <authorList>
            <consortium name="RefSeq"/>
        </authorList>
    </citation>
    <scope>IDENTIFICATION</scope>
    <source>
        <tissue evidence="2">Whole insect</tissue>
    </source>
</reference>
<dbReference type="InParanoid" id="A0A6P7GR44"/>
<accession>A0A6P7GR44</accession>
<sequence length="140" mass="16146">MYSLKTQDNLNQGRFEVFEKKYKIKNSSEKVSKKSFKSFESSSLPPTKQTLKQQINRTIYISNIWCNAHLRYPTTLEPDDCGWVKLDNKYIHYWFDGPESPSISEITTDVDDINYSEESSDLDSSDDESEDGSESSESDS</sequence>
<dbReference type="AlphaFoldDB" id="A0A6P7GR44"/>
<organism evidence="2">
    <name type="scientific">Diabrotica virgifera virgifera</name>
    <name type="common">western corn rootworm</name>
    <dbReference type="NCBI Taxonomy" id="50390"/>
    <lineage>
        <taxon>Eukaryota</taxon>
        <taxon>Metazoa</taxon>
        <taxon>Ecdysozoa</taxon>
        <taxon>Arthropoda</taxon>
        <taxon>Hexapoda</taxon>
        <taxon>Insecta</taxon>
        <taxon>Pterygota</taxon>
        <taxon>Neoptera</taxon>
        <taxon>Endopterygota</taxon>
        <taxon>Coleoptera</taxon>
        <taxon>Polyphaga</taxon>
        <taxon>Cucujiformia</taxon>
        <taxon>Chrysomeloidea</taxon>
        <taxon>Chrysomelidae</taxon>
        <taxon>Galerucinae</taxon>
        <taxon>Diabroticina</taxon>
        <taxon>Diabroticites</taxon>
        <taxon>Diabrotica</taxon>
    </lineage>
</organism>